<dbReference type="Pfam" id="PF09995">
    <property type="entry name" value="MPAB_Lcp_cat"/>
    <property type="match status" value="1"/>
</dbReference>
<evidence type="ECO:0000313" key="2">
    <source>
        <dbReference type="EMBL" id="MBB5617013.1"/>
    </source>
</evidence>
<sequence>MPRPVPLERARGRILVMFSGDPQGTPDWVRALETGDDEGWFGPGSAVWEVHSGIPTVVAGIRALLMQTLHPGAMAGVHDHSRYREDPLGRLAGTVRWVLTTTFADRAQAEAACAWVTRLHGTVRGTYASADGSTVAYSADDADLIGWVHCVFADAFIGSHETWGGPVAGGSDQYVREWARAGELMGMVDPPRSRAELDAAIASFLPVLRRDERVEEAVRWLRRPPLGRGVGPAYRILFAGAVASLPDTYRELLGLRRPRWPAIALTGLALRWMRMLLGSESSSLHYTRRRLARLAAARPGGVTSTGTADRVA</sequence>
<dbReference type="PANTHER" id="PTHR36151:SF3">
    <property type="entry name" value="ER-BOUND OXYGENASE MPAB_MPAB'_RUBBER OXYGENASE CATALYTIC DOMAIN-CONTAINING PROTEIN"/>
    <property type="match status" value="1"/>
</dbReference>
<dbReference type="OrthoDB" id="108890at2"/>
<dbReference type="EMBL" id="JACHBS010000001">
    <property type="protein sequence ID" value="MBB5617013.1"/>
    <property type="molecule type" value="Genomic_DNA"/>
</dbReference>
<organism evidence="2 3">
    <name type="scientific">Microcella frigidaquae</name>
    <dbReference type="NCBI Taxonomy" id="424758"/>
    <lineage>
        <taxon>Bacteria</taxon>
        <taxon>Bacillati</taxon>
        <taxon>Actinomycetota</taxon>
        <taxon>Actinomycetes</taxon>
        <taxon>Micrococcales</taxon>
        <taxon>Microbacteriaceae</taxon>
        <taxon>Microcella</taxon>
    </lineage>
</organism>
<accession>A0A840X3D4</accession>
<proteinExistence type="predicted"/>
<feature type="domain" description="ER-bound oxygenase mpaB/mpaB'/Rubber oxygenase catalytic" evidence="1">
    <location>
        <begin position="48"/>
        <end position="264"/>
    </location>
</feature>
<name>A0A840X3D4_9MICO</name>
<reference evidence="2 3" key="1">
    <citation type="submission" date="2020-08" db="EMBL/GenBank/DDBJ databases">
        <title>Sequencing the genomes of 1000 actinobacteria strains.</title>
        <authorList>
            <person name="Klenk H.-P."/>
        </authorList>
    </citation>
    <scope>NUCLEOTIDE SEQUENCE [LARGE SCALE GENOMIC DNA]</scope>
    <source>
        <strain evidence="2 3">DSM 23889</strain>
    </source>
</reference>
<dbReference type="InterPro" id="IPR018713">
    <property type="entry name" value="MPAB/Lcp_cat_dom"/>
</dbReference>
<evidence type="ECO:0000259" key="1">
    <source>
        <dbReference type="Pfam" id="PF09995"/>
    </source>
</evidence>
<keyword evidence="3" id="KW-1185">Reference proteome</keyword>
<dbReference type="PANTHER" id="PTHR36151">
    <property type="entry name" value="BLR2777 PROTEIN"/>
    <property type="match status" value="1"/>
</dbReference>
<dbReference type="Proteomes" id="UP000552883">
    <property type="component" value="Unassembled WGS sequence"/>
</dbReference>
<dbReference type="AlphaFoldDB" id="A0A840X3D4"/>
<protein>
    <submittedName>
        <fullName evidence="2">Uncharacterized protein (DUF2236 family)</fullName>
    </submittedName>
</protein>
<evidence type="ECO:0000313" key="3">
    <source>
        <dbReference type="Proteomes" id="UP000552883"/>
    </source>
</evidence>
<dbReference type="RefSeq" id="WP_153982692.1">
    <property type="nucleotide sequence ID" value="NZ_BAAANZ010000013.1"/>
</dbReference>
<comment type="caution">
    <text evidence="2">The sequence shown here is derived from an EMBL/GenBank/DDBJ whole genome shotgun (WGS) entry which is preliminary data.</text>
</comment>
<gene>
    <name evidence="2" type="ORF">BJ959_000509</name>
</gene>
<dbReference type="GO" id="GO:0016491">
    <property type="term" value="F:oxidoreductase activity"/>
    <property type="evidence" value="ECO:0007669"/>
    <property type="project" value="InterPro"/>
</dbReference>